<reference evidence="2" key="2">
    <citation type="journal article" date="2023" name="Plants (Basel)">
        <title>Annotation of the Turnera subulata (Passifloraceae) Draft Genome Reveals the S-Locus Evolved after the Divergence of Turneroideae from Passifloroideae in a Stepwise Manner.</title>
        <authorList>
            <person name="Henning P.M."/>
            <person name="Roalson E.H."/>
            <person name="Mir W."/>
            <person name="McCubbin A.G."/>
            <person name="Shore J.S."/>
        </authorList>
    </citation>
    <scope>NUCLEOTIDE SEQUENCE</scope>
    <source>
        <strain evidence="2">F60SS</strain>
    </source>
</reference>
<dbReference type="AlphaFoldDB" id="A0A9Q0G759"/>
<evidence type="ECO:0000313" key="3">
    <source>
        <dbReference type="Proteomes" id="UP001141552"/>
    </source>
</evidence>
<feature type="coiled-coil region" evidence="1">
    <location>
        <begin position="148"/>
        <end position="225"/>
    </location>
</feature>
<evidence type="ECO:0000313" key="2">
    <source>
        <dbReference type="EMBL" id="KAJ4843665.1"/>
    </source>
</evidence>
<comment type="caution">
    <text evidence="2">The sequence shown here is derived from an EMBL/GenBank/DDBJ whole genome shotgun (WGS) entry which is preliminary data.</text>
</comment>
<dbReference type="EMBL" id="JAKUCV010002185">
    <property type="protein sequence ID" value="KAJ4843665.1"/>
    <property type="molecule type" value="Genomic_DNA"/>
</dbReference>
<gene>
    <name evidence="2" type="ORF">Tsubulata_010169</name>
</gene>
<dbReference type="Proteomes" id="UP001141552">
    <property type="component" value="Unassembled WGS sequence"/>
</dbReference>
<organism evidence="2 3">
    <name type="scientific">Turnera subulata</name>
    <dbReference type="NCBI Taxonomy" id="218843"/>
    <lineage>
        <taxon>Eukaryota</taxon>
        <taxon>Viridiplantae</taxon>
        <taxon>Streptophyta</taxon>
        <taxon>Embryophyta</taxon>
        <taxon>Tracheophyta</taxon>
        <taxon>Spermatophyta</taxon>
        <taxon>Magnoliopsida</taxon>
        <taxon>eudicotyledons</taxon>
        <taxon>Gunneridae</taxon>
        <taxon>Pentapetalae</taxon>
        <taxon>rosids</taxon>
        <taxon>fabids</taxon>
        <taxon>Malpighiales</taxon>
        <taxon>Passifloraceae</taxon>
        <taxon>Turnera</taxon>
    </lineage>
</organism>
<evidence type="ECO:0000256" key="1">
    <source>
        <dbReference type="SAM" id="Coils"/>
    </source>
</evidence>
<protein>
    <submittedName>
        <fullName evidence="2">Uncharacterized protein</fullName>
    </submittedName>
</protein>
<sequence length="356" mass="40552">MGTRKGSSSSSDRAKWGKVFDGLVKLIKNQQEQLETILSERKLLEDRIKMQHERWVSDIRHYESQITQMSNDLTEKEMTCLVLAAKSELLTGLKQREASFNKLKLEKVEDELADFRGWFDYLSDKLSKSSKENELQEERNNTLNSAGSKTLKDEVRRLQLQYEKLSSDKSNEISALLSEKQFVWNQYNILESNLSNKLEGKQAEVEQANEKIAKLLATLESLQSSISEKDETIGRLTAKVSEMETDGIRWKQEISKLSQELELLRKSTCSQTPVLKACKGRAKTSRLQGASSGQENIVVKKELVSNRLATFPVKKTAKDSKSLKRGEVEIIDIQDTPKLFTSSFKIPKLKIVSTVR</sequence>
<name>A0A9Q0G759_9ROSI</name>
<dbReference type="PANTHER" id="PTHR35992">
    <property type="entry name" value="CYTOMATRIX PROTEIN-LIKE PROTEIN"/>
    <property type="match status" value="1"/>
</dbReference>
<keyword evidence="3" id="KW-1185">Reference proteome</keyword>
<dbReference type="PANTHER" id="PTHR35992:SF1">
    <property type="entry name" value="CYTOMATRIX PROTEIN-LIKE PROTEIN"/>
    <property type="match status" value="1"/>
</dbReference>
<reference evidence="2" key="1">
    <citation type="submission" date="2022-02" db="EMBL/GenBank/DDBJ databases">
        <authorList>
            <person name="Henning P.M."/>
            <person name="McCubbin A.G."/>
            <person name="Shore J.S."/>
        </authorList>
    </citation>
    <scope>NUCLEOTIDE SEQUENCE</scope>
    <source>
        <strain evidence="2">F60SS</strain>
        <tissue evidence="2">Leaves</tissue>
    </source>
</reference>
<dbReference type="OrthoDB" id="1921280at2759"/>
<keyword evidence="1" id="KW-0175">Coiled coil</keyword>
<proteinExistence type="predicted"/>
<accession>A0A9Q0G759</accession>